<dbReference type="SUPFAM" id="SSF50978">
    <property type="entry name" value="WD40 repeat-like"/>
    <property type="match status" value="1"/>
</dbReference>
<evidence type="ECO:0000256" key="3">
    <source>
        <dbReference type="ARBA" id="ARBA00022737"/>
    </source>
</evidence>
<feature type="repeat" description="WD" evidence="5">
    <location>
        <begin position="277"/>
        <end position="309"/>
    </location>
</feature>
<dbReference type="InterPro" id="IPR045183">
    <property type="entry name" value="Ebi-like"/>
</dbReference>
<evidence type="ECO:0000256" key="2">
    <source>
        <dbReference type="ARBA" id="ARBA00022574"/>
    </source>
</evidence>
<dbReference type="InterPro" id="IPR001680">
    <property type="entry name" value="WD40_rpt"/>
</dbReference>
<evidence type="ECO:0000313" key="8">
    <source>
        <dbReference type="EMBL" id="WBW74893.1"/>
    </source>
</evidence>
<dbReference type="InterPro" id="IPR006594">
    <property type="entry name" value="LisH"/>
</dbReference>
<dbReference type="Pfam" id="PF08662">
    <property type="entry name" value="eIF2A"/>
    <property type="match status" value="1"/>
</dbReference>
<dbReference type="SMART" id="SM00320">
    <property type="entry name" value="WD40"/>
    <property type="match status" value="6"/>
</dbReference>
<dbReference type="SMART" id="SM00667">
    <property type="entry name" value="LisH"/>
    <property type="match status" value="1"/>
</dbReference>
<name>A0AAE9WFM2_9SCHI</name>
<keyword evidence="3" id="KW-0677">Repeat</keyword>
<dbReference type="GO" id="GO:0034967">
    <property type="term" value="C:Set3 complex"/>
    <property type="evidence" value="ECO:0007669"/>
    <property type="project" value="TreeGrafter"/>
</dbReference>
<evidence type="ECO:0000259" key="7">
    <source>
        <dbReference type="Pfam" id="PF08662"/>
    </source>
</evidence>
<protein>
    <submittedName>
        <fullName evidence="8">Set3 complex subunit Hif2</fullName>
    </submittedName>
</protein>
<dbReference type="Proteomes" id="UP001212411">
    <property type="component" value="Chromosome 3"/>
</dbReference>
<dbReference type="PROSITE" id="PS50896">
    <property type="entry name" value="LISH"/>
    <property type="match status" value="1"/>
</dbReference>
<feature type="region of interest" description="Disordered" evidence="6">
    <location>
        <begin position="107"/>
        <end position="136"/>
    </location>
</feature>
<organism evidence="8 9">
    <name type="scientific">Schizosaccharomyces osmophilus</name>
    <dbReference type="NCBI Taxonomy" id="2545709"/>
    <lineage>
        <taxon>Eukaryota</taxon>
        <taxon>Fungi</taxon>
        <taxon>Dikarya</taxon>
        <taxon>Ascomycota</taxon>
        <taxon>Taphrinomycotina</taxon>
        <taxon>Schizosaccharomycetes</taxon>
        <taxon>Schizosaccharomycetales</taxon>
        <taxon>Schizosaccharomycetaceae</taxon>
        <taxon>Schizosaccharomyces</taxon>
    </lineage>
</organism>
<feature type="domain" description="Translation initiation factor beta propellor-like" evidence="7">
    <location>
        <begin position="194"/>
        <end position="300"/>
    </location>
</feature>
<keyword evidence="4" id="KW-0539">Nucleus</keyword>
<dbReference type="InterPro" id="IPR013979">
    <property type="entry name" value="TIF_beta_prop-like"/>
</dbReference>
<dbReference type="Pfam" id="PF08513">
    <property type="entry name" value="LisH"/>
    <property type="match status" value="1"/>
</dbReference>
<dbReference type="RefSeq" id="XP_056039136.1">
    <property type="nucleotide sequence ID" value="XM_056182936.1"/>
</dbReference>
<feature type="compositionally biased region" description="Basic and acidic residues" evidence="6">
    <location>
        <begin position="117"/>
        <end position="136"/>
    </location>
</feature>
<reference evidence="8 9" key="1">
    <citation type="journal article" date="2023" name="G3 (Bethesda)">
        <title>A high-quality reference genome for the fission yeast Schizosaccharomyces osmophilus.</title>
        <authorList>
            <person name="Jia G.S."/>
            <person name="Zhang W.C."/>
            <person name="Liang Y."/>
            <person name="Liu X.H."/>
            <person name="Rhind N."/>
            <person name="Pidoux A."/>
            <person name="Brysch-Herzberg M."/>
            <person name="Du L.L."/>
        </authorList>
    </citation>
    <scope>NUCLEOTIDE SEQUENCE [LARGE SCALE GENOMIC DNA]</scope>
    <source>
        <strain evidence="8 9">CBS 15793</strain>
    </source>
</reference>
<dbReference type="GO" id="GO:0006357">
    <property type="term" value="P:regulation of transcription by RNA polymerase II"/>
    <property type="evidence" value="ECO:0007669"/>
    <property type="project" value="TreeGrafter"/>
</dbReference>
<dbReference type="Gene3D" id="2.130.10.10">
    <property type="entry name" value="YVTN repeat-like/Quinoprotein amine dehydrogenase"/>
    <property type="match status" value="2"/>
</dbReference>
<dbReference type="Gene3D" id="1.20.960.30">
    <property type="match status" value="1"/>
</dbReference>
<gene>
    <name evidence="8" type="primary">hif2</name>
    <name evidence="8" type="ORF">SOMG_04149</name>
</gene>
<proteinExistence type="predicted"/>
<dbReference type="InterPro" id="IPR036322">
    <property type="entry name" value="WD40_repeat_dom_sf"/>
</dbReference>
<evidence type="ECO:0000256" key="5">
    <source>
        <dbReference type="PROSITE-ProRule" id="PRU00221"/>
    </source>
</evidence>
<dbReference type="FunFam" id="1.20.960.30:FF:000001">
    <property type="entry name" value="F-box-like/WD repeat-containing protein TBL1XR1"/>
    <property type="match status" value="1"/>
</dbReference>
<evidence type="ECO:0000256" key="1">
    <source>
        <dbReference type="ARBA" id="ARBA00004123"/>
    </source>
</evidence>
<accession>A0AAE9WFM2</accession>
<dbReference type="GO" id="GO:0003714">
    <property type="term" value="F:transcription corepressor activity"/>
    <property type="evidence" value="ECO:0007669"/>
    <property type="project" value="InterPro"/>
</dbReference>
<dbReference type="KEGG" id="som:SOMG_04149"/>
<evidence type="ECO:0000256" key="4">
    <source>
        <dbReference type="ARBA" id="ARBA00023242"/>
    </source>
</evidence>
<dbReference type="PANTHER" id="PTHR22846">
    <property type="entry name" value="WD40 REPEAT PROTEIN"/>
    <property type="match status" value="1"/>
</dbReference>
<feature type="repeat" description="WD" evidence="5">
    <location>
        <begin position="447"/>
        <end position="488"/>
    </location>
</feature>
<dbReference type="PROSITE" id="PS50082">
    <property type="entry name" value="WD_REPEATS_2"/>
    <property type="match status" value="3"/>
</dbReference>
<keyword evidence="2 5" id="KW-0853">WD repeat</keyword>
<evidence type="ECO:0000256" key="6">
    <source>
        <dbReference type="SAM" id="MobiDB-lite"/>
    </source>
</evidence>
<dbReference type="InterPro" id="IPR015943">
    <property type="entry name" value="WD40/YVTN_repeat-like_dom_sf"/>
</dbReference>
<sequence>MDTNQINYIIWRYLQESGYSHTQFAFEHETNVQNSDKDWGLTCPVGRLVEVLQKGLQYTEIEQHWIENPPPRVKDETITQEDIQNTEHPCRNDFLLTVPHSCYERNVDNGEGADANGTERHKHSELADASKTEGDVEHTPEIHMKGHIAEVPSNEPSVVTEEKSAVNPNTVNQESTQLAEPSMDESLSITDTLSMRHAVTCADWQPTDSERFVVGMMNADLSICKLGADPKTFYGSNIESQDVTCIAWNHTGSYFACSFFNGSIEIFNDYGSQQIILQETESPVLTLKWSETDTYIAAGSADGRVVLYDCLTRSLVYLADTYSSILEIEWISVDTFVIADADGNMKMLNVRSRNPVFNVVKAHEESILSLHYHPQFLLLISSSSDATVKLWSQSNSESLQCMHTFPFNSPIECVGWNEGSGSPIFAIASNSIASLYNAISLQQLSVCMRHASPITAISFSNNGRLLATGDSIGSVCIWDCKLSNLVQELVPKNSSVATLANNQADEQIIFIKWSPDDKHLIIGKQKHELAVSAVSDKKIDLD</sequence>
<dbReference type="PROSITE" id="PS50294">
    <property type="entry name" value="WD_REPEATS_REGION"/>
    <property type="match status" value="2"/>
</dbReference>
<dbReference type="PANTHER" id="PTHR22846:SF2">
    <property type="entry name" value="F-BOX-LIKE_WD REPEAT-CONTAINING PROTEIN EBI"/>
    <property type="match status" value="1"/>
</dbReference>
<dbReference type="Pfam" id="PF00400">
    <property type="entry name" value="WD40"/>
    <property type="match status" value="2"/>
</dbReference>
<feature type="repeat" description="WD" evidence="5">
    <location>
        <begin position="360"/>
        <end position="401"/>
    </location>
</feature>
<keyword evidence="9" id="KW-1185">Reference proteome</keyword>
<dbReference type="EMBL" id="CP115613">
    <property type="protein sequence ID" value="WBW74893.1"/>
    <property type="molecule type" value="Genomic_DNA"/>
</dbReference>
<comment type="subcellular location">
    <subcellularLocation>
        <location evidence="1">Nucleus</location>
    </subcellularLocation>
</comment>
<dbReference type="GeneID" id="80877625"/>
<dbReference type="AlphaFoldDB" id="A0AAE9WFM2"/>
<evidence type="ECO:0000313" key="9">
    <source>
        <dbReference type="Proteomes" id="UP001212411"/>
    </source>
</evidence>